<dbReference type="EMBL" id="JBHSDQ010000015">
    <property type="protein sequence ID" value="MFC4398336.1"/>
    <property type="molecule type" value="Genomic_DNA"/>
</dbReference>
<organism evidence="1 2">
    <name type="scientific">Arthrobacter sedimenti</name>
    <dbReference type="NCBI Taxonomy" id="2694931"/>
    <lineage>
        <taxon>Bacteria</taxon>
        <taxon>Bacillati</taxon>
        <taxon>Actinomycetota</taxon>
        <taxon>Actinomycetes</taxon>
        <taxon>Micrococcales</taxon>
        <taxon>Micrococcaceae</taxon>
        <taxon>Arthrobacter</taxon>
    </lineage>
</organism>
<dbReference type="Gene3D" id="3.40.50.10540">
    <property type="entry name" value="Crotonobetainyl-coa:carnitine coa-transferase, domain 1"/>
    <property type="match status" value="1"/>
</dbReference>
<dbReference type="GO" id="GO:0016740">
    <property type="term" value="F:transferase activity"/>
    <property type="evidence" value="ECO:0007669"/>
    <property type="project" value="UniProtKB-KW"/>
</dbReference>
<dbReference type="PANTHER" id="PTHR48228">
    <property type="entry name" value="SUCCINYL-COA--D-CITRAMALATE COA-TRANSFERASE"/>
    <property type="match status" value="1"/>
</dbReference>
<keyword evidence="1" id="KW-0808">Transferase</keyword>
<keyword evidence="2" id="KW-1185">Reference proteome</keyword>
<comment type="caution">
    <text evidence="1">The sequence shown here is derived from an EMBL/GenBank/DDBJ whole genome shotgun (WGS) entry which is preliminary data.</text>
</comment>
<dbReference type="SUPFAM" id="SSF89796">
    <property type="entry name" value="CoA-transferase family III (CaiB/BaiF)"/>
    <property type="match status" value="2"/>
</dbReference>
<dbReference type="RefSeq" id="WP_376979784.1">
    <property type="nucleotide sequence ID" value="NZ_JBHSDQ010000015.1"/>
</dbReference>
<dbReference type="InterPro" id="IPR050509">
    <property type="entry name" value="CoA-transferase_III"/>
</dbReference>
<name>A0ABV8WTM8_9MICC</name>
<dbReference type="PANTHER" id="PTHR48228:SF4">
    <property type="entry name" value="BLR3030 PROTEIN"/>
    <property type="match status" value="1"/>
</dbReference>
<dbReference type="InterPro" id="IPR003673">
    <property type="entry name" value="CoA-Trfase_fam_III"/>
</dbReference>
<evidence type="ECO:0000313" key="1">
    <source>
        <dbReference type="EMBL" id="MFC4398336.1"/>
    </source>
</evidence>
<dbReference type="Proteomes" id="UP001595778">
    <property type="component" value="Unassembled WGS sequence"/>
</dbReference>
<proteinExistence type="predicted"/>
<gene>
    <name evidence="1" type="ORF">ACFO0G_19765</name>
</gene>
<dbReference type="Pfam" id="PF02515">
    <property type="entry name" value="CoA_transf_3"/>
    <property type="match status" value="1"/>
</dbReference>
<accession>A0ABV8WTM8</accession>
<sequence length="449" mass="47408">MNATVTYSPRRWWAGPLDVEGLALGSVEAAAATVNLYAGKPGLFRTTSALTAAAFDSFGHLRIAGRKPQGFAPLSGFHRTGDGWIRLHANYPHHEQRLLQALGATSPEEAERRLRSMAALEAEAAIQSNAGIAAAVRTRSEWLGSDMGRAASLGAWVAFEFADGTADGLGLRDFGEESSGGNSAGRGSGQAEALPLRGLRVLDLTRVIAGPVATRLLAALGADVLRIDPPAFPEIEDQFVDTAFGKRSAEADLSLPGNQHRLRQLLPAADVVVAGYRHGALDRFGLNPRELLASHPGLVVVTLDSWGSAGPWSGLRGFDSIVQAACGIAHVYGKDNHDGEWRPGALPVQALDHATGYGVAAAAIHLLARRREAGTGGAAHLSLARTAEELFSLGRNTERPSEVSAPDYRSTDSTYGELRYIGPPLTDGGQPLDYPFPPPPYGGSPLAWV</sequence>
<reference evidence="2" key="1">
    <citation type="journal article" date="2019" name="Int. J. Syst. Evol. Microbiol.">
        <title>The Global Catalogue of Microorganisms (GCM) 10K type strain sequencing project: providing services to taxonomists for standard genome sequencing and annotation.</title>
        <authorList>
            <consortium name="The Broad Institute Genomics Platform"/>
            <consortium name="The Broad Institute Genome Sequencing Center for Infectious Disease"/>
            <person name="Wu L."/>
            <person name="Ma J."/>
        </authorList>
    </citation>
    <scope>NUCLEOTIDE SEQUENCE [LARGE SCALE GENOMIC DNA]</scope>
    <source>
        <strain evidence="2">PJ61</strain>
    </source>
</reference>
<evidence type="ECO:0000313" key="2">
    <source>
        <dbReference type="Proteomes" id="UP001595778"/>
    </source>
</evidence>
<dbReference type="InterPro" id="IPR023606">
    <property type="entry name" value="CoA-Trfase_III_dom_1_sf"/>
</dbReference>
<protein>
    <submittedName>
        <fullName evidence="1">CoA transferase</fullName>
    </submittedName>
</protein>